<dbReference type="RefSeq" id="WP_381500317.1">
    <property type="nucleotide sequence ID" value="NZ_JBHUOM010000002.1"/>
</dbReference>
<accession>A0ABW6AK15</accession>
<evidence type="ECO:0000313" key="2">
    <source>
        <dbReference type="Proteomes" id="UP001597512"/>
    </source>
</evidence>
<sequence>MKTHEQLVEEVYNNTSFRAEFMSYVKLWKTLKTEQQIRPKAPSAPNQSGAKFISYHDMITGATKVDPDSPLVSKCKRGIALLYSSLFRGLSVVHKVDAEEARRLIVGVAERIEQMDSR</sequence>
<comment type="caution">
    <text evidence="1">The sequence shown here is derived from an EMBL/GenBank/DDBJ whole genome shotgun (WGS) entry which is preliminary data.</text>
</comment>
<dbReference type="Proteomes" id="UP001597512">
    <property type="component" value="Unassembled WGS sequence"/>
</dbReference>
<name>A0ABW6AK15_9BACT</name>
<reference evidence="2" key="1">
    <citation type="journal article" date="2019" name="Int. J. Syst. Evol. Microbiol.">
        <title>The Global Catalogue of Microorganisms (GCM) 10K type strain sequencing project: providing services to taxonomists for standard genome sequencing and annotation.</title>
        <authorList>
            <consortium name="The Broad Institute Genomics Platform"/>
            <consortium name="The Broad Institute Genome Sequencing Center for Infectious Disease"/>
            <person name="Wu L."/>
            <person name="Ma J."/>
        </authorList>
    </citation>
    <scope>NUCLEOTIDE SEQUENCE [LARGE SCALE GENOMIC DNA]</scope>
    <source>
        <strain evidence="2">KCTC 52490</strain>
    </source>
</reference>
<dbReference type="EMBL" id="JBHUOM010000002">
    <property type="protein sequence ID" value="MFD2934448.1"/>
    <property type="molecule type" value="Genomic_DNA"/>
</dbReference>
<evidence type="ECO:0000313" key="1">
    <source>
        <dbReference type="EMBL" id="MFD2934448.1"/>
    </source>
</evidence>
<proteinExistence type="predicted"/>
<gene>
    <name evidence="1" type="ORF">ACFS25_11700</name>
</gene>
<keyword evidence="2" id="KW-1185">Reference proteome</keyword>
<organism evidence="1 2">
    <name type="scientific">Spirosoma flavum</name>
    <dbReference type="NCBI Taxonomy" id="2048557"/>
    <lineage>
        <taxon>Bacteria</taxon>
        <taxon>Pseudomonadati</taxon>
        <taxon>Bacteroidota</taxon>
        <taxon>Cytophagia</taxon>
        <taxon>Cytophagales</taxon>
        <taxon>Cytophagaceae</taxon>
        <taxon>Spirosoma</taxon>
    </lineage>
</organism>
<protein>
    <submittedName>
        <fullName evidence="1">Uncharacterized protein</fullName>
    </submittedName>
</protein>